<dbReference type="OrthoDB" id="5401600at2"/>
<organism evidence="2 3">
    <name type="scientific">Geothermobacter ehrlichii</name>
    <dbReference type="NCBI Taxonomy" id="213224"/>
    <lineage>
        <taxon>Bacteria</taxon>
        <taxon>Pseudomonadati</taxon>
        <taxon>Thermodesulfobacteriota</taxon>
        <taxon>Desulfuromonadia</taxon>
        <taxon>Desulfuromonadales</taxon>
        <taxon>Geothermobacteraceae</taxon>
        <taxon>Geothermobacter</taxon>
    </lineage>
</organism>
<proteinExistence type="predicted"/>
<evidence type="ECO:0000313" key="3">
    <source>
        <dbReference type="Proteomes" id="UP000324159"/>
    </source>
</evidence>
<comment type="caution">
    <text evidence="2">The sequence shown here is derived from an EMBL/GenBank/DDBJ whole genome shotgun (WGS) entry which is preliminary data.</text>
</comment>
<gene>
    <name evidence="2" type="ORF">EDC39_101458</name>
</gene>
<dbReference type="EMBL" id="VNIB01000001">
    <property type="protein sequence ID" value="TYP00295.1"/>
    <property type="molecule type" value="Genomic_DNA"/>
</dbReference>
<name>A0A5D3WP31_9BACT</name>
<feature type="chain" id="PRO_5022899289" description="Type II/III secretion system protein" evidence="1">
    <location>
        <begin position="27"/>
        <end position="256"/>
    </location>
</feature>
<protein>
    <recommendedName>
        <fullName evidence="4">Type II/III secretion system protein</fullName>
    </recommendedName>
</protein>
<feature type="signal peptide" evidence="1">
    <location>
        <begin position="1"/>
        <end position="26"/>
    </location>
</feature>
<evidence type="ECO:0000313" key="2">
    <source>
        <dbReference type="EMBL" id="TYP00295.1"/>
    </source>
</evidence>
<sequence length="256" mass="28012">MNRTLLRLLSVAVLALLLSASPVSSAEEVRVFALQHRAAAELLPALRELAGDKVKLAATNGRIVARGEAAELDLVDRALRGLDVVPVQWRIRVRQSRRSIGETFDATGRIGYRLGTTDNAREQSLQVADGESGLIRIGRDEPFIRQLLALAGEVEGFGTTIDYRRLTTGFLVTPRQSGDQVALELVPRMEDARGEGRHKTVVFQELATRVVVPVGRWVNIGRSVVTGSRVSGVPLSFRAGTAEATREFWVLVEKLP</sequence>
<keyword evidence="3" id="KW-1185">Reference proteome</keyword>
<dbReference type="RefSeq" id="WP_148894489.1">
    <property type="nucleotide sequence ID" value="NZ_VNIB01000001.1"/>
</dbReference>
<evidence type="ECO:0008006" key="4">
    <source>
        <dbReference type="Google" id="ProtNLM"/>
    </source>
</evidence>
<accession>A0A5D3WP31</accession>
<evidence type="ECO:0000256" key="1">
    <source>
        <dbReference type="SAM" id="SignalP"/>
    </source>
</evidence>
<keyword evidence="1" id="KW-0732">Signal</keyword>
<dbReference type="Proteomes" id="UP000324159">
    <property type="component" value="Unassembled WGS sequence"/>
</dbReference>
<reference evidence="2 3" key="1">
    <citation type="submission" date="2019-07" db="EMBL/GenBank/DDBJ databases">
        <title>Genomic Encyclopedia of Type Strains, Phase IV (KMG-IV): sequencing the most valuable type-strain genomes for metagenomic binning, comparative biology and taxonomic classification.</title>
        <authorList>
            <person name="Goeker M."/>
        </authorList>
    </citation>
    <scope>NUCLEOTIDE SEQUENCE [LARGE SCALE GENOMIC DNA]</scope>
    <source>
        <strain evidence="2 3">SS015</strain>
    </source>
</reference>
<dbReference type="AlphaFoldDB" id="A0A5D3WP31"/>